<dbReference type="Gene3D" id="2.60.120.10">
    <property type="entry name" value="Jelly Rolls"/>
    <property type="match status" value="1"/>
</dbReference>
<dbReference type="RefSeq" id="WP_377566685.1">
    <property type="nucleotide sequence ID" value="NZ_JBHTJZ010000033.1"/>
</dbReference>
<dbReference type="InterPro" id="IPR018062">
    <property type="entry name" value="HTH_AraC-typ_CS"/>
</dbReference>
<keyword evidence="1" id="KW-0805">Transcription regulation</keyword>
<dbReference type="PROSITE" id="PS00041">
    <property type="entry name" value="HTH_ARAC_FAMILY_1"/>
    <property type="match status" value="1"/>
</dbReference>
<evidence type="ECO:0000256" key="1">
    <source>
        <dbReference type="ARBA" id="ARBA00023015"/>
    </source>
</evidence>
<organism evidence="6 7">
    <name type="scientific">Paenibacillus chungangensis</name>
    <dbReference type="NCBI Taxonomy" id="696535"/>
    <lineage>
        <taxon>Bacteria</taxon>
        <taxon>Bacillati</taxon>
        <taxon>Bacillota</taxon>
        <taxon>Bacilli</taxon>
        <taxon>Bacillales</taxon>
        <taxon>Paenibacillaceae</taxon>
        <taxon>Paenibacillus</taxon>
    </lineage>
</organism>
<evidence type="ECO:0000313" key="6">
    <source>
        <dbReference type="EMBL" id="MFD0961287.1"/>
    </source>
</evidence>
<proteinExistence type="predicted"/>
<dbReference type="Pfam" id="PF12833">
    <property type="entry name" value="HTH_18"/>
    <property type="match status" value="1"/>
</dbReference>
<evidence type="ECO:0000256" key="4">
    <source>
        <dbReference type="SAM" id="MobiDB-lite"/>
    </source>
</evidence>
<dbReference type="InterPro" id="IPR014710">
    <property type="entry name" value="RmlC-like_jellyroll"/>
</dbReference>
<keyword evidence="2" id="KW-0238">DNA-binding</keyword>
<evidence type="ECO:0000313" key="7">
    <source>
        <dbReference type="Proteomes" id="UP001596989"/>
    </source>
</evidence>
<evidence type="ECO:0000259" key="5">
    <source>
        <dbReference type="PROSITE" id="PS01124"/>
    </source>
</evidence>
<dbReference type="SUPFAM" id="SSF51215">
    <property type="entry name" value="Regulatory protein AraC"/>
    <property type="match status" value="1"/>
</dbReference>
<evidence type="ECO:0000256" key="2">
    <source>
        <dbReference type="ARBA" id="ARBA00023125"/>
    </source>
</evidence>
<comment type="caution">
    <text evidence="6">The sequence shown here is derived from an EMBL/GenBank/DDBJ whole genome shotgun (WGS) entry which is preliminary data.</text>
</comment>
<feature type="domain" description="HTH araC/xylS-type" evidence="5">
    <location>
        <begin position="178"/>
        <end position="276"/>
    </location>
</feature>
<dbReference type="PANTHER" id="PTHR43280">
    <property type="entry name" value="ARAC-FAMILY TRANSCRIPTIONAL REGULATOR"/>
    <property type="match status" value="1"/>
</dbReference>
<dbReference type="PANTHER" id="PTHR43280:SF28">
    <property type="entry name" value="HTH-TYPE TRANSCRIPTIONAL ACTIVATOR RHAS"/>
    <property type="match status" value="1"/>
</dbReference>
<dbReference type="PROSITE" id="PS01124">
    <property type="entry name" value="HTH_ARAC_FAMILY_2"/>
    <property type="match status" value="1"/>
</dbReference>
<dbReference type="InterPro" id="IPR020449">
    <property type="entry name" value="Tscrpt_reg_AraC-type_HTH"/>
</dbReference>
<dbReference type="InterPro" id="IPR018060">
    <property type="entry name" value="HTH_AraC"/>
</dbReference>
<dbReference type="InterPro" id="IPR003313">
    <property type="entry name" value="AraC-bd"/>
</dbReference>
<keyword evidence="7" id="KW-1185">Reference proteome</keyword>
<dbReference type="InterPro" id="IPR037923">
    <property type="entry name" value="HTH-like"/>
</dbReference>
<dbReference type="Proteomes" id="UP001596989">
    <property type="component" value="Unassembled WGS sequence"/>
</dbReference>
<dbReference type="SMART" id="SM00342">
    <property type="entry name" value="HTH_ARAC"/>
    <property type="match status" value="1"/>
</dbReference>
<sequence length="292" mass="34250">MSIEYQIPEPFTINTTSDYNAQINYHTHFHYEIYYFHSGKANYLINDRIHVLEPGNLVLMHGMTLHKAHVDPSVAYHRTILHFDPYYFQQFIQPSYAPDLLVPFKKLQNVRLHLCAEDRQEIEESFAKLITLYKQPSPVSRQRFQARLLDLIIIIHELCQKPMQEAVTFPSSKEQHVQSIISYVESRYKHDLSLDHIGRELHLSKFYLAKTFKEVTGTTIFQYLMHRRVYQAKLALIESGQSITDIGYEVGFKHPSHFSRAFKAHTGKTPEQYRREHQIPSEPPAGHKSVIE</sequence>
<dbReference type="InterPro" id="IPR009057">
    <property type="entry name" value="Homeodomain-like_sf"/>
</dbReference>
<dbReference type="SUPFAM" id="SSF46689">
    <property type="entry name" value="Homeodomain-like"/>
    <property type="match status" value="2"/>
</dbReference>
<dbReference type="Gene3D" id="1.10.10.60">
    <property type="entry name" value="Homeodomain-like"/>
    <property type="match status" value="2"/>
</dbReference>
<dbReference type="PRINTS" id="PR00032">
    <property type="entry name" value="HTHARAC"/>
</dbReference>
<evidence type="ECO:0000256" key="3">
    <source>
        <dbReference type="ARBA" id="ARBA00023163"/>
    </source>
</evidence>
<feature type="region of interest" description="Disordered" evidence="4">
    <location>
        <begin position="266"/>
        <end position="292"/>
    </location>
</feature>
<name>A0ABW3HUQ8_9BACL</name>
<dbReference type="EMBL" id="JBHTJZ010000033">
    <property type="protein sequence ID" value="MFD0961287.1"/>
    <property type="molecule type" value="Genomic_DNA"/>
</dbReference>
<accession>A0ABW3HUQ8</accession>
<protein>
    <submittedName>
        <fullName evidence="6">AraC family transcriptional regulator</fullName>
    </submittedName>
</protein>
<reference evidence="7" key="1">
    <citation type="journal article" date="2019" name="Int. J. Syst. Evol. Microbiol.">
        <title>The Global Catalogue of Microorganisms (GCM) 10K type strain sequencing project: providing services to taxonomists for standard genome sequencing and annotation.</title>
        <authorList>
            <consortium name="The Broad Institute Genomics Platform"/>
            <consortium name="The Broad Institute Genome Sequencing Center for Infectious Disease"/>
            <person name="Wu L."/>
            <person name="Ma J."/>
        </authorList>
    </citation>
    <scope>NUCLEOTIDE SEQUENCE [LARGE SCALE GENOMIC DNA]</scope>
    <source>
        <strain evidence="7">CCUG 59129</strain>
    </source>
</reference>
<gene>
    <name evidence="6" type="ORF">ACFQ2I_18210</name>
</gene>
<dbReference type="Pfam" id="PF02311">
    <property type="entry name" value="AraC_binding"/>
    <property type="match status" value="1"/>
</dbReference>
<keyword evidence="3" id="KW-0804">Transcription</keyword>